<dbReference type="InterPro" id="IPR011015">
    <property type="entry name" value="LEM/LEM-like_dom_sf"/>
</dbReference>
<feature type="region of interest" description="Disordered" evidence="1">
    <location>
        <begin position="111"/>
        <end position="133"/>
    </location>
</feature>
<protein>
    <recommendedName>
        <fullName evidence="2">LEM domain-containing protein</fullName>
    </recommendedName>
</protein>
<dbReference type="Gene3D" id="1.10.720.40">
    <property type="match status" value="1"/>
</dbReference>
<feature type="domain" description="LEM" evidence="2">
    <location>
        <begin position="68"/>
        <end position="112"/>
    </location>
</feature>
<name>A0A016W4I0_9BILA</name>
<evidence type="ECO:0000259" key="2">
    <source>
        <dbReference type="PROSITE" id="PS50954"/>
    </source>
</evidence>
<dbReference type="SMART" id="SM00540">
    <property type="entry name" value="LEM"/>
    <property type="match status" value="1"/>
</dbReference>
<dbReference type="InterPro" id="IPR003887">
    <property type="entry name" value="LEM_dom"/>
</dbReference>
<comment type="caution">
    <text evidence="3">The sequence shown here is derived from an EMBL/GenBank/DDBJ whole genome shotgun (WGS) entry which is preliminary data.</text>
</comment>
<sequence>MVGFVCAAVGMIEVVSNEQLRIRLIYLRADIAACLVKEHRSRAVSTTLSSLMRCQISIEPAHLSTEVIMDFENMTDMEIRQQLTALGQNVGPVTPTTRSLHLKKLRNLMAMQGDAPSSRSTPPPPTLANGDENRHTNYIESHHANYIESRQTNYIESEPMVEDEGPLTQLRVREVMSETPRITKPATVQATHQVSFDDGSDGEMAGQESMRYLSPEELELETTYNRSVSGSPVAPQVGSIKKVQFLSRSGKGISSEKSI</sequence>
<evidence type="ECO:0000313" key="4">
    <source>
        <dbReference type="Proteomes" id="UP000024635"/>
    </source>
</evidence>
<dbReference type="AlphaFoldDB" id="A0A016W4I0"/>
<evidence type="ECO:0000256" key="1">
    <source>
        <dbReference type="SAM" id="MobiDB-lite"/>
    </source>
</evidence>
<dbReference type="PROSITE" id="PS50954">
    <property type="entry name" value="LEM"/>
    <property type="match status" value="1"/>
</dbReference>
<dbReference type="Proteomes" id="UP000024635">
    <property type="component" value="Unassembled WGS sequence"/>
</dbReference>
<reference evidence="4" key="1">
    <citation type="journal article" date="2015" name="Nat. Genet.">
        <title>The genome and transcriptome of the zoonotic hookworm Ancylostoma ceylanicum identify infection-specific gene families.</title>
        <authorList>
            <person name="Schwarz E.M."/>
            <person name="Hu Y."/>
            <person name="Antoshechkin I."/>
            <person name="Miller M.M."/>
            <person name="Sternberg P.W."/>
            <person name="Aroian R.V."/>
        </authorList>
    </citation>
    <scope>NUCLEOTIDE SEQUENCE</scope>
    <source>
        <strain evidence="4">HY135</strain>
    </source>
</reference>
<gene>
    <name evidence="3" type="primary">Acey_s0001.g301</name>
    <name evidence="3" type="ORF">Y032_0001g301</name>
</gene>
<accession>A0A016W4I0</accession>
<dbReference type="FunFam" id="1.10.720.40:FF:000001">
    <property type="entry name" value="LEM domain containing 2, isoform CRA_a"/>
    <property type="match status" value="1"/>
</dbReference>
<keyword evidence="4" id="KW-1185">Reference proteome</keyword>
<organism evidence="3 4">
    <name type="scientific">Ancylostoma ceylanicum</name>
    <dbReference type="NCBI Taxonomy" id="53326"/>
    <lineage>
        <taxon>Eukaryota</taxon>
        <taxon>Metazoa</taxon>
        <taxon>Ecdysozoa</taxon>
        <taxon>Nematoda</taxon>
        <taxon>Chromadorea</taxon>
        <taxon>Rhabditida</taxon>
        <taxon>Rhabditina</taxon>
        <taxon>Rhabditomorpha</taxon>
        <taxon>Strongyloidea</taxon>
        <taxon>Ancylostomatidae</taxon>
        <taxon>Ancylostomatinae</taxon>
        <taxon>Ancylostoma</taxon>
    </lineage>
</organism>
<dbReference type="Pfam" id="PF03020">
    <property type="entry name" value="LEM"/>
    <property type="match status" value="1"/>
</dbReference>
<dbReference type="OrthoDB" id="6363067at2759"/>
<proteinExistence type="predicted"/>
<evidence type="ECO:0000313" key="3">
    <source>
        <dbReference type="EMBL" id="EYC34202.1"/>
    </source>
</evidence>
<dbReference type="SUPFAM" id="SSF63451">
    <property type="entry name" value="LEM domain"/>
    <property type="match status" value="1"/>
</dbReference>
<dbReference type="CDD" id="cd12934">
    <property type="entry name" value="LEM"/>
    <property type="match status" value="1"/>
</dbReference>
<dbReference type="EMBL" id="JARK01001337">
    <property type="protein sequence ID" value="EYC34202.1"/>
    <property type="molecule type" value="Genomic_DNA"/>
</dbReference>